<dbReference type="EMBL" id="AYKW01000005">
    <property type="protein sequence ID" value="PIL34533.1"/>
    <property type="molecule type" value="Genomic_DNA"/>
</dbReference>
<gene>
    <name evidence="3" type="ORF">GSI_03311</name>
</gene>
<protein>
    <submittedName>
        <fullName evidence="3">Uncharacterized protein</fullName>
    </submittedName>
</protein>
<evidence type="ECO:0000313" key="3">
    <source>
        <dbReference type="EMBL" id="PIL34533.1"/>
    </source>
</evidence>
<proteinExistence type="predicted"/>
<dbReference type="Proteomes" id="UP000230002">
    <property type="component" value="Unassembled WGS sequence"/>
</dbReference>
<dbReference type="OrthoDB" id="2336871at2759"/>
<sequence>MKLSSSILVFSLAMGAAASSFNAKHSACSSAATSAVPGPTVRATKGSNKGASGANEDPQTSLTLLPSVIAHGFENDGQDAPEAGQDPSLTSPNNFINFCATVPSLPLTNGKQIKTGSCNPAPMGVIAAITNMPSSKFVFPTNGAKLKANTDFTIAMAIRNFDTGFFVNPEQNFLAAPQQVDACSGNIKGNSHFVIEQLASLDSTTPTDPRVFAFFKGLNNPADSNGHLTADVPAGLPAGTYRLASINTAANHQPALVPVAQHGTLDDMVYMHCSILHHNSIPIEHEHLKHRRIQSSPLGPGQGFGLQQAWRPRANRVETSWFPGGSTTRMTPSSDHYAVPILRIARMRTKLFSLVLMLQAASLAMGMPVEGRDGTTSSGVSTVSVGEPDWLFV</sequence>
<name>A0A2G8SLB5_9APHY</name>
<keyword evidence="4" id="KW-1185">Reference proteome</keyword>
<keyword evidence="2" id="KW-0732">Signal</keyword>
<evidence type="ECO:0000313" key="4">
    <source>
        <dbReference type="Proteomes" id="UP000230002"/>
    </source>
</evidence>
<comment type="caution">
    <text evidence="3">The sequence shown here is derived from an EMBL/GenBank/DDBJ whole genome shotgun (WGS) entry which is preliminary data.</text>
</comment>
<feature type="signal peptide" evidence="2">
    <location>
        <begin position="1"/>
        <end position="18"/>
    </location>
</feature>
<evidence type="ECO:0000256" key="1">
    <source>
        <dbReference type="SAM" id="MobiDB-lite"/>
    </source>
</evidence>
<feature type="chain" id="PRO_5013715139" evidence="2">
    <location>
        <begin position="19"/>
        <end position="393"/>
    </location>
</feature>
<dbReference type="InterPro" id="IPR053216">
    <property type="entry name" value="Appressorial_penetr-assoc"/>
</dbReference>
<dbReference type="PANTHER" id="PTHR34587:SF2">
    <property type="entry name" value="G-PROTEIN COUPLED RECEPTORS FAMILY 1 PROFILE DOMAIN-CONTAINING PROTEIN"/>
    <property type="match status" value="1"/>
</dbReference>
<accession>A0A2G8SLB5</accession>
<dbReference type="PANTHER" id="PTHR34587">
    <property type="entry name" value="VWFA DOMAIN-CONTAINING PROTEIN"/>
    <property type="match status" value="1"/>
</dbReference>
<dbReference type="AlphaFoldDB" id="A0A2G8SLB5"/>
<evidence type="ECO:0000256" key="2">
    <source>
        <dbReference type="SAM" id="SignalP"/>
    </source>
</evidence>
<reference evidence="3 4" key="1">
    <citation type="journal article" date="2015" name="Sci. Rep.">
        <title>Chromosome-level genome map provides insights into diverse defense mechanisms in the medicinal fungus Ganoderma sinense.</title>
        <authorList>
            <person name="Zhu Y."/>
            <person name="Xu J."/>
            <person name="Sun C."/>
            <person name="Zhou S."/>
            <person name="Xu H."/>
            <person name="Nelson D.R."/>
            <person name="Qian J."/>
            <person name="Song J."/>
            <person name="Luo H."/>
            <person name="Xiang L."/>
            <person name="Li Y."/>
            <person name="Xu Z."/>
            <person name="Ji A."/>
            <person name="Wang L."/>
            <person name="Lu S."/>
            <person name="Hayward A."/>
            <person name="Sun W."/>
            <person name="Li X."/>
            <person name="Schwartz D.C."/>
            <person name="Wang Y."/>
            <person name="Chen S."/>
        </authorList>
    </citation>
    <scope>NUCLEOTIDE SEQUENCE [LARGE SCALE GENOMIC DNA]</scope>
    <source>
        <strain evidence="3 4">ZZ0214-1</strain>
    </source>
</reference>
<dbReference type="STRING" id="1077348.A0A2G8SLB5"/>
<organism evidence="3 4">
    <name type="scientific">Ganoderma sinense ZZ0214-1</name>
    <dbReference type="NCBI Taxonomy" id="1077348"/>
    <lineage>
        <taxon>Eukaryota</taxon>
        <taxon>Fungi</taxon>
        <taxon>Dikarya</taxon>
        <taxon>Basidiomycota</taxon>
        <taxon>Agaricomycotina</taxon>
        <taxon>Agaricomycetes</taxon>
        <taxon>Polyporales</taxon>
        <taxon>Polyporaceae</taxon>
        <taxon>Ganoderma</taxon>
    </lineage>
</organism>
<feature type="region of interest" description="Disordered" evidence="1">
    <location>
        <begin position="32"/>
        <end position="59"/>
    </location>
</feature>